<protein>
    <submittedName>
        <fullName evidence="7">CDP-glycerol--poly(Glycerophosphate) glycerophosphotransferase</fullName>
    </submittedName>
</protein>
<dbReference type="Pfam" id="PF04464">
    <property type="entry name" value="Glyphos_transf"/>
    <property type="match status" value="1"/>
</dbReference>
<comment type="subcellular location">
    <subcellularLocation>
        <location evidence="1">Cell membrane</location>
        <topology evidence="1">Peripheral membrane protein</topology>
    </subcellularLocation>
</comment>
<dbReference type="PANTHER" id="PTHR37316">
    <property type="entry name" value="TEICHOIC ACID GLYCEROL-PHOSPHATE PRIMASE"/>
    <property type="match status" value="1"/>
</dbReference>
<keyword evidence="5" id="KW-0777">Teichoic acid biosynthesis</keyword>
<dbReference type="InterPro" id="IPR007554">
    <property type="entry name" value="Glycerophosphate_synth"/>
</dbReference>
<accession>A0A1S6QKJ0</accession>
<keyword evidence="8" id="KW-1185">Reference proteome</keyword>
<gene>
    <name evidence="7" type="ORF">PL11_009425</name>
</gene>
<dbReference type="eggNOG" id="COG1887">
    <property type="taxonomic scope" value="Bacteria"/>
</dbReference>
<dbReference type="EMBL" id="CP018906">
    <property type="protein sequence ID" value="AQW22125.1"/>
    <property type="molecule type" value="Genomic_DNA"/>
</dbReference>
<name>A0A1S6QKJ0_9LACO</name>
<dbReference type="Proteomes" id="UP000030361">
    <property type="component" value="Chromosome"/>
</dbReference>
<evidence type="ECO:0000256" key="5">
    <source>
        <dbReference type="ARBA" id="ARBA00022944"/>
    </source>
</evidence>
<evidence type="ECO:0000256" key="4">
    <source>
        <dbReference type="ARBA" id="ARBA00022679"/>
    </source>
</evidence>
<reference evidence="7 8" key="1">
    <citation type="journal article" date="2015" name="Genome Announc.">
        <title>Genome Sequence of Lactobacillus curieae CCTCC M 2011381T, a Novel Producer of Gamma-aminobutyric Acid.</title>
        <authorList>
            <person name="Wang Y."/>
            <person name="Wang Y."/>
            <person name="Lang C."/>
            <person name="Wei D."/>
            <person name="Xu P."/>
            <person name="Xie J."/>
        </authorList>
    </citation>
    <scope>NUCLEOTIDE SEQUENCE [LARGE SCALE GENOMIC DNA]</scope>
    <source>
        <strain evidence="7 8">CCTCC M 2011381</strain>
    </source>
</reference>
<evidence type="ECO:0000313" key="8">
    <source>
        <dbReference type="Proteomes" id="UP000030361"/>
    </source>
</evidence>
<evidence type="ECO:0000256" key="1">
    <source>
        <dbReference type="ARBA" id="ARBA00004202"/>
    </source>
</evidence>
<sequence length="407" mass="47394">MGNKIKTFIKLIARMVLIVINDGFLCMPVKKGRVMFESFNGRDVSDNPYAVYKALVSLDSSYTDTAYFSVKPSEYRRIQKAHPEIKLIRRFTPQWAVLMATSQIWVMNSRLPLWWHKNRKTVYIQTWHGTPLKKLGRDIPNVEIPGTTTAQYHEDFKREASRWSYLIAPNKYSQQIFKSAFAFSGKFLNIGYPRNDVLYNDNQAGKIAELKQKLLGSQPNTVFLYAPTWRDDNFKQQGVYNFELPFSLENFFERVPKDSQLIIRPHYLVKDKINITGFEDQVKILADNDINELYLISDLLITDYSSVMFDYANLKRPTLFYAYDLDHYRDELRGFYFDYSQESLSGPLVTDEQEFLDKITEFTNTGTFANYEEQMTAFNQKFCAWESGQASDHVAKLILNGGTNTND</sequence>
<keyword evidence="6" id="KW-0472">Membrane</keyword>
<comment type="similarity">
    <text evidence="2">Belongs to the CDP-glycerol glycerophosphotransferase family.</text>
</comment>
<dbReference type="Gene3D" id="3.40.50.12580">
    <property type="match status" value="1"/>
</dbReference>
<dbReference type="OrthoDB" id="9811865at2"/>
<dbReference type="PANTHER" id="PTHR37316:SF3">
    <property type="entry name" value="TEICHOIC ACID GLYCEROL-PHOSPHATE TRANSFERASE"/>
    <property type="match status" value="1"/>
</dbReference>
<evidence type="ECO:0000256" key="2">
    <source>
        <dbReference type="ARBA" id="ARBA00010488"/>
    </source>
</evidence>
<dbReference type="InterPro" id="IPR051612">
    <property type="entry name" value="Teichoic_Acid_Biosynth"/>
</dbReference>
<dbReference type="InterPro" id="IPR043149">
    <property type="entry name" value="TagF_N"/>
</dbReference>
<organism evidence="7 8">
    <name type="scientific">Lentilactobacillus curieae</name>
    <dbReference type="NCBI Taxonomy" id="1138822"/>
    <lineage>
        <taxon>Bacteria</taxon>
        <taxon>Bacillati</taxon>
        <taxon>Bacillota</taxon>
        <taxon>Bacilli</taxon>
        <taxon>Lactobacillales</taxon>
        <taxon>Lactobacillaceae</taxon>
        <taxon>Lentilactobacillus</taxon>
    </lineage>
</organism>
<keyword evidence="3" id="KW-1003">Cell membrane</keyword>
<dbReference type="RefSeq" id="WP_035167051.1">
    <property type="nucleotide sequence ID" value="NZ_CP018906.1"/>
</dbReference>
<dbReference type="GO" id="GO:0005886">
    <property type="term" value="C:plasma membrane"/>
    <property type="evidence" value="ECO:0007669"/>
    <property type="project" value="UniProtKB-SubCell"/>
</dbReference>
<dbReference type="Gene3D" id="3.40.50.11820">
    <property type="match status" value="1"/>
</dbReference>
<dbReference type="InterPro" id="IPR043148">
    <property type="entry name" value="TagF_C"/>
</dbReference>
<dbReference type="SUPFAM" id="SSF53756">
    <property type="entry name" value="UDP-Glycosyltransferase/glycogen phosphorylase"/>
    <property type="match status" value="1"/>
</dbReference>
<evidence type="ECO:0000313" key="7">
    <source>
        <dbReference type="EMBL" id="AQW22125.1"/>
    </source>
</evidence>
<evidence type="ECO:0000256" key="3">
    <source>
        <dbReference type="ARBA" id="ARBA00022475"/>
    </source>
</evidence>
<evidence type="ECO:0000256" key="6">
    <source>
        <dbReference type="ARBA" id="ARBA00023136"/>
    </source>
</evidence>
<keyword evidence="4 7" id="KW-0808">Transferase</keyword>
<proteinExistence type="inferred from homology"/>
<dbReference type="KEGG" id="lcu:PL11_009425"/>
<dbReference type="GO" id="GO:0019350">
    <property type="term" value="P:teichoic acid biosynthetic process"/>
    <property type="evidence" value="ECO:0007669"/>
    <property type="project" value="UniProtKB-KW"/>
</dbReference>
<dbReference type="GO" id="GO:0047355">
    <property type="term" value="F:CDP-glycerol glycerophosphotransferase activity"/>
    <property type="evidence" value="ECO:0007669"/>
    <property type="project" value="InterPro"/>
</dbReference>
<dbReference type="AlphaFoldDB" id="A0A1S6QKJ0"/>